<reference evidence="1" key="2">
    <citation type="submission" date="2020-11" db="EMBL/GenBank/DDBJ databases">
        <authorList>
            <person name="McCartney M.A."/>
            <person name="Auch B."/>
            <person name="Kono T."/>
            <person name="Mallez S."/>
            <person name="Becker A."/>
            <person name="Gohl D.M."/>
            <person name="Silverstein K.A.T."/>
            <person name="Koren S."/>
            <person name="Bechman K.B."/>
            <person name="Herman A."/>
            <person name="Abrahante J.E."/>
            <person name="Garbe J."/>
        </authorList>
    </citation>
    <scope>NUCLEOTIDE SEQUENCE</scope>
    <source>
        <strain evidence="1">Duluth1</strain>
        <tissue evidence="1">Whole animal</tissue>
    </source>
</reference>
<dbReference type="EMBL" id="JAIWYP010000016">
    <property type="protein sequence ID" value="KAH3695106.1"/>
    <property type="molecule type" value="Genomic_DNA"/>
</dbReference>
<reference evidence="1" key="1">
    <citation type="journal article" date="2019" name="bioRxiv">
        <title>The Genome of the Zebra Mussel, Dreissena polymorpha: A Resource for Invasive Species Research.</title>
        <authorList>
            <person name="McCartney M.A."/>
            <person name="Auch B."/>
            <person name="Kono T."/>
            <person name="Mallez S."/>
            <person name="Zhang Y."/>
            <person name="Obille A."/>
            <person name="Becker A."/>
            <person name="Abrahante J.E."/>
            <person name="Garbe J."/>
            <person name="Badalamenti J.P."/>
            <person name="Herman A."/>
            <person name="Mangelson H."/>
            <person name="Liachko I."/>
            <person name="Sullivan S."/>
            <person name="Sone E.D."/>
            <person name="Koren S."/>
            <person name="Silverstein K.A.T."/>
            <person name="Beckman K.B."/>
            <person name="Gohl D.M."/>
        </authorList>
    </citation>
    <scope>NUCLEOTIDE SEQUENCE</scope>
    <source>
        <strain evidence="1">Duluth1</strain>
        <tissue evidence="1">Whole animal</tissue>
    </source>
</reference>
<accession>A0A9D4BA92</accession>
<evidence type="ECO:0000313" key="1">
    <source>
        <dbReference type="EMBL" id="KAH3695106.1"/>
    </source>
</evidence>
<dbReference type="Proteomes" id="UP000828390">
    <property type="component" value="Unassembled WGS sequence"/>
</dbReference>
<gene>
    <name evidence="1" type="ORF">DPMN_082562</name>
</gene>
<protein>
    <submittedName>
        <fullName evidence="1">Uncharacterized protein</fullName>
    </submittedName>
</protein>
<keyword evidence="2" id="KW-1185">Reference proteome</keyword>
<sequence>MDSLNRQLTRVFLLLEQNLRHPRLPLLGQLARIKQHHYLYKSIPSARVSTAAGPKTLLTCSRRCFK</sequence>
<organism evidence="1 2">
    <name type="scientific">Dreissena polymorpha</name>
    <name type="common">Zebra mussel</name>
    <name type="synonym">Mytilus polymorpha</name>
    <dbReference type="NCBI Taxonomy" id="45954"/>
    <lineage>
        <taxon>Eukaryota</taxon>
        <taxon>Metazoa</taxon>
        <taxon>Spiralia</taxon>
        <taxon>Lophotrochozoa</taxon>
        <taxon>Mollusca</taxon>
        <taxon>Bivalvia</taxon>
        <taxon>Autobranchia</taxon>
        <taxon>Heteroconchia</taxon>
        <taxon>Euheterodonta</taxon>
        <taxon>Imparidentia</taxon>
        <taxon>Neoheterodontei</taxon>
        <taxon>Myida</taxon>
        <taxon>Dreissenoidea</taxon>
        <taxon>Dreissenidae</taxon>
        <taxon>Dreissena</taxon>
    </lineage>
</organism>
<proteinExistence type="predicted"/>
<name>A0A9D4BA92_DREPO</name>
<comment type="caution">
    <text evidence="1">The sequence shown here is derived from an EMBL/GenBank/DDBJ whole genome shotgun (WGS) entry which is preliminary data.</text>
</comment>
<evidence type="ECO:0000313" key="2">
    <source>
        <dbReference type="Proteomes" id="UP000828390"/>
    </source>
</evidence>
<dbReference type="AlphaFoldDB" id="A0A9D4BA92"/>